<feature type="domain" description="Metallo-beta-lactamase" evidence="3">
    <location>
        <begin position="7"/>
        <end position="196"/>
    </location>
</feature>
<keyword evidence="1 2" id="KW-0378">Hydrolase</keyword>
<dbReference type="NCBIfam" id="NF001911">
    <property type="entry name" value="PRK00685.1"/>
    <property type="match status" value="1"/>
</dbReference>
<dbReference type="EMBL" id="QAOT01000003">
    <property type="protein sequence ID" value="PTR20022.1"/>
    <property type="molecule type" value="Genomic_DNA"/>
</dbReference>
<comment type="caution">
    <text evidence="4">The sequence shown here is derived from an EMBL/GenBank/DDBJ whole genome shotgun (WGS) entry which is preliminary data.</text>
</comment>
<evidence type="ECO:0000256" key="2">
    <source>
        <dbReference type="HAMAP-Rule" id="MF_00457"/>
    </source>
</evidence>
<dbReference type="AlphaFoldDB" id="A0A2T5KCC3"/>
<name>A0A2T5KCC3_9RHOB</name>
<dbReference type="InterPro" id="IPR036866">
    <property type="entry name" value="RibonucZ/Hydroxyglut_hydro"/>
</dbReference>
<evidence type="ECO:0000259" key="3">
    <source>
        <dbReference type="SMART" id="SM00849"/>
    </source>
</evidence>
<dbReference type="PANTHER" id="PTHR43546">
    <property type="entry name" value="UPF0173 METAL-DEPENDENT HYDROLASE MJ1163-RELATED"/>
    <property type="match status" value="1"/>
</dbReference>
<dbReference type="SMART" id="SM00849">
    <property type="entry name" value="Lactamase_B"/>
    <property type="match status" value="1"/>
</dbReference>
<organism evidence="4 5">
    <name type="scientific">Cereibacter azotoformans</name>
    <dbReference type="NCBI Taxonomy" id="43057"/>
    <lineage>
        <taxon>Bacteria</taxon>
        <taxon>Pseudomonadati</taxon>
        <taxon>Pseudomonadota</taxon>
        <taxon>Alphaproteobacteria</taxon>
        <taxon>Rhodobacterales</taxon>
        <taxon>Paracoccaceae</taxon>
        <taxon>Cereibacter</taxon>
    </lineage>
</organism>
<dbReference type="PANTHER" id="PTHR43546:SF3">
    <property type="entry name" value="UPF0173 METAL-DEPENDENT HYDROLASE MJ1163"/>
    <property type="match status" value="1"/>
</dbReference>
<dbReference type="SUPFAM" id="SSF56281">
    <property type="entry name" value="Metallo-hydrolase/oxidoreductase"/>
    <property type="match status" value="1"/>
</dbReference>
<reference evidence="4 5" key="1">
    <citation type="submission" date="2018-04" db="EMBL/GenBank/DDBJ databases">
        <title>Genomic Encyclopedia of Type Strains, Phase III (KMG-III): the genomes of soil and plant-associated and newly described type strains.</title>
        <authorList>
            <person name="Whitman W."/>
        </authorList>
    </citation>
    <scope>NUCLEOTIDE SEQUENCE [LARGE SCALE GENOMIC DNA]</scope>
    <source>
        <strain evidence="4 5">KA25</strain>
    </source>
</reference>
<keyword evidence="5" id="KW-1185">Reference proteome</keyword>
<sequence>MKITWLGHSGFRIEIEEAVLLVDPWLSGNPMFPIERRDEAIAGATHILLTHGHGDHSGDAVAIASELGLPIVGIYDLVTWLQSRDGLDGIGFNKGGTVTLDGARVTMVHATHSSSIMGEAGPVYTGTESGYMIAGEGHVIYVSGDTDIMADMGWMGEYHRPDIGILAAGGHFTMDMKRAAFAARKYFDFRTVIPCHYRTFPLLEQSAEALRQSLPGVEVLEPEVLEPITI</sequence>
<dbReference type="InterPro" id="IPR001279">
    <property type="entry name" value="Metallo-B-lactamas"/>
</dbReference>
<evidence type="ECO:0000313" key="4">
    <source>
        <dbReference type="EMBL" id="PTR20022.1"/>
    </source>
</evidence>
<dbReference type="GO" id="GO:0016787">
    <property type="term" value="F:hydrolase activity"/>
    <property type="evidence" value="ECO:0007669"/>
    <property type="project" value="UniProtKB-UniRule"/>
</dbReference>
<proteinExistence type="inferred from homology"/>
<gene>
    <name evidence="4" type="ORF">C8J28_103148</name>
</gene>
<dbReference type="Proteomes" id="UP000244060">
    <property type="component" value="Unassembled WGS sequence"/>
</dbReference>
<evidence type="ECO:0000256" key="1">
    <source>
        <dbReference type="ARBA" id="ARBA00022801"/>
    </source>
</evidence>
<dbReference type="HAMAP" id="MF_00457">
    <property type="entry name" value="UPF0173"/>
    <property type="match status" value="1"/>
</dbReference>
<dbReference type="InterPro" id="IPR022877">
    <property type="entry name" value="UPF0173"/>
</dbReference>
<evidence type="ECO:0000313" key="5">
    <source>
        <dbReference type="Proteomes" id="UP000244060"/>
    </source>
</evidence>
<dbReference type="Gene3D" id="3.60.15.10">
    <property type="entry name" value="Ribonuclease Z/Hydroxyacylglutathione hydrolase-like"/>
    <property type="match status" value="1"/>
</dbReference>
<comment type="similarity">
    <text evidence="2">Belongs to the UPF0173 family.</text>
</comment>
<dbReference type="OrthoDB" id="9789133at2"/>
<dbReference type="InterPro" id="IPR050114">
    <property type="entry name" value="UPF0173_UPF0282_UlaG_hydrolase"/>
</dbReference>
<dbReference type="Pfam" id="PF12706">
    <property type="entry name" value="Lactamase_B_2"/>
    <property type="match status" value="1"/>
</dbReference>
<accession>A0A2T5KCC3</accession>
<dbReference type="RefSeq" id="WP_108220380.1">
    <property type="nucleotide sequence ID" value="NZ_CP090021.1"/>
</dbReference>
<protein>
    <recommendedName>
        <fullName evidence="2">UPF0173 metal-dependent hydrolase C8J28_103148</fullName>
    </recommendedName>
</protein>